<organism evidence="2 3">
    <name type="scientific">Gibberella intermedia</name>
    <name type="common">Bulb rot disease fungus</name>
    <name type="synonym">Fusarium proliferatum</name>
    <dbReference type="NCBI Taxonomy" id="948311"/>
    <lineage>
        <taxon>Eukaryota</taxon>
        <taxon>Fungi</taxon>
        <taxon>Dikarya</taxon>
        <taxon>Ascomycota</taxon>
        <taxon>Pezizomycotina</taxon>
        <taxon>Sordariomycetes</taxon>
        <taxon>Hypocreomycetidae</taxon>
        <taxon>Hypocreales</taxon>
        <taxon>Nectriaceae</taxon>
        <taxon>Fusarium</taxon>
        <taxon>Fusarium fujikuroi species complex</taxon>
    </lineage>
</organism>
<reference evidence="2 3" key="1">
    <citation type="submission" date="2017-12" db="EMBL/GenBank/DDBJ databases">
        <title>Genome sequence of the mycotoxigenic crop pathogen Fusarium proliferatum, strain ITEM 2341 from Date Palm.</title>
        <authorList>
            <person name="Almiman B.F."/>
            <person name="Shittu T.A."/>
            <person name="Muthumeenakshi S."/>
            <person name="Baroncelli R."/>
            <person name="Sreenivasaprasada S."/>
        </authorList>
    </citation>
    <scope>NUCLEOTIDE SEQUENCE [LARGE SCALE GENOMIC DNA]</scope>
    <source>
        <strain evidence="2 3">ITEM 2341</strain>
    </source>
</reference>
<name>A0A365ND33_GIBIN</name>
<feature type="region of interest" description="Disordered" evidence="1">
    <location>
        <begin position="129"/>
        <end position="163"/>
    </location>
</feature>
<comment type="caution">
    <text evidence="2">The sequence shown here is derived from an EMBL/GenBank/DDBJ whole genome shotgun (WGS) entry which is preliminary data.</text>
</comment>
<protein>
    <submittedName>
        <fullName evidence="2">Uncharacterized protein</fullName>
    </submittedName>
</protein>
<sequence length="243" mass="28033">MNYRLLKTEVHKLQDGSPGNDTESILEKLLSLEVADVQPLSKMPYCRSLCQVRIKNIQPYFEPDFLILCHLEMILCAQFEDPSQAVYSPAFRCNSTKCLGVTFKVYDKDKLPREPGFWLNDINNAARDDAKSDIEGSETSEISETEFLQQNDGDSDSDSVGEDYDDDYLDLRHPVEGFEELEHRWKLFSSTALRYAVLWGDYIRQPYLEIMNAQAEAYFPEALYLLQPLGSTTPHRRQPRLKC</sequence>
<feature type="compositionally biased region" description="Acidic residues" evidence="1">
    <location>
        <begin position="135"/>
        <end position="144"/>
    </location>
</feature>
<accession>A0A365ND33</accession>
<gene>
    <name evidence="2" type="ORF">FPRO05_10371</name>
</gene>
<evidence type="ECO:0000313" key="3">
    <source>
        <dbReference type="Proteomes" id="UP000251714"/>
    </source>
</evidence>
<dbReference type="Proteomes" id="UP000251714">
    <property type="component" value="Unassembled WGS sequence"/>
</dbReference>
<evidence type="ECO:0000313" key="2">
    <source>
        <dbReference type="EMBL" id="RBA18723.1"/>
    </source>
</evidence>
<dbReference type="AlphaFoldDB" id="A0A365ND33"/>
<evidence type="ECO:0000256" key="1">
    <source>
        <dbReference type="SAM" id="MobiDB-lite"/>
    </source>
</evidence>
<dbReference type="EMBL" id="PKMI01000013">
    <property type="protein sequence ID" value="RBA18723.1"/>
    <property type="molecule type" value="Genomic_DNA"/>
</dbReference>
<proteinExistence type="predicted"/>
<feature type="compositionally biased region" description="Acidic residues" evidence="1">
    <location>
        <begin position="153"/>
        <end position="163"/>
    </location>
</feature>